<dbReference type="InterPro" id="IPR000477">
    <property type="entry name" value="RT_dom"/>
</dbReference>
<dbReference type="InterPro" id="IPR036691">
    <property type="entry name" value="Endo/exonu/phosph_ase_sf"/>
</dbReference>
<dbReference type="GO" id="GO:0003824">
    <property type="term" value="F:catalytic activity"/>
    <property type="evidence" value="ECO:0007669"/>
    <property type="project" value="InterPro"/>
</dbReference>
<dbReference type="InterPro" id="IPR043502">
    <property type="entry name" value="DNA/RNA_pol_sf"/>
</dbReference>
<dbReference type="Pfam" id="PF00078">
    <property type="entry name" value="RVT_1"/>
    <property type="match status" value="1"/>
</dbReference>
<evidence type="ECO:0000313" key="2">
    <source>
        <dbReference type="EMBL" id="PZC76295.1"/>
    </source>
</evidence>
<dbReference type="InterPro" id="IPR005135">
    <property type="entry name" value="Endo/exonuclease/phosphatase"/>
</dbReference>
<dbReference type="SUPFAM" id="SSF56219">
    <property type="entry name" value="DNase I-like"/>
    <property type="match status" value="1"/>
</dbReference>
<dbReference type="SUPFAM" id="SSF56672">
    <property type="entry name" value="DNA/RNA polymerases"/>
    <property type="match status" value="1"/>
</dbReference>
<gene>
    <name evidence="2" type="primary">HaOG204807</name>
    <name evidence="2" type="ORF">B5X24_HaOG204807</name>
</gene>
<accession>A0A2W1BRQ7</accession>
<sequence>MQDKYFKVGLLNVGSLGTKHDDFVASVVSHSFDIVAVNETWLRAGEEGRAPTVPGYRLRHTPRPATVRGGRGGGVGFYIKRGLTVRACSTPTDPRYESIEQMWITLCLNGVKLAIGTAYRPPRSDLDLFLDAITESISSLAKCDHYVLLGDFNVNMLNTSYQTRKVCEFLNSLDLKQLVDSPTHFTDHSQTLIDLVCTSINNTSVCVEPFGAIHGHALVICTLNIKRSKYKPHTVVFRPISKIDRESFDDCLAHINWEIIRVLPNVNDMVDALNRIVVSVFDEYAPVKTCLIKDHSYPWITDTIKFMMHLRNEALAKYRTTKSESKKLSQYLEDNSILPELQSGFRKQRGTSTALLDVTDNILSAQDKGMCTILVLLDFSRAFDCINIELLLCKLKYYGFDDNAIKWFRSYLSNRQQRVEVRLSNGSTLTSSLTPVNRGVPQGSILGPLIFILYCADIVNSLKRCRYHIYADDVQVYVSFVPSEYLNALGDLNEDLNRIASWAEVNGLVLNPTKTKYMIFGTKFQISALPSTMHVVLMGFRS</sequence>
<dbReference type="Gene3D" id="3.60.10.10">
    <property type="entry name" value="Endonuclease/exonuclease/phosphatase"/>
    <property type="match status" value="1"/>
</dbReference>
<reference evidence="2 3" key="1">
    <citation type="journal article" date="2017" name="BMC Biol.">
        <title>Genomic innovations, transcriptional plasticity and gene loss underlying the evolution and divergence of two highly polyphagous and invasive Helicoverpa pest species.</title>
        <authorList>
            <person name="Pearce S.L."/>
            <person name="Clarke D.F."/>
            <person name="East P.D."/>
            <person name="Elfekih S."/>
            <person name="Gordon K.H."/>
            <person name="Jermiin L.S."/>
            <person name="McGaughran A."/>
            <person name="Oakeshott J.G."/>
            <person name="Papanikolaou A."/>
            <person name="Perera O.P."/>
            <person name="Rane R.V."/>
            <person name="Richards S."/>
            <person name="Tay W.T."/>
            <person name="Walsh T.K."/>
            <person name="Anderson A."/>
            <person name="Anderson C.J."/>
            <person name="Asgari S."/>
            <person name="Board P.G."/>
            <person name="Bretschneider A."/>
            <person name="Campbell P.M."/>
            <person name="Chertemps T."/>
            <person name="Christeller J.T."/>
            <person name="Coppin C.W."/>
            <person name="Downes S.J."/>
            <person name="Duan G."/>
            <person name="Farnsworth C.A."/>
            <person name="Good R.T."/>
            <person name="Han L.B."/>
            <person name="Han Y.C."/>
            <person name="Hatje K."/>
            <person name="Horne I."/>
            <person name="Huang Y.P."/>
            <person name="Hughes D.S."/>
            <person name="Jacquin-Joly E."/>
            <person name="James W."/>
            <person name="Jhangiani S."/>
            <person name="Kollmar M."/>
            <person name="Kuwar S.S."/>
            <person name="Li S."/>
            <person name="Liu N.Y."/>
            <person name="Maibeche M.T."/>
            <person name="Miller J.R."/>
            <person name="Montagne N."/>
            <person name="Perry T."/>
            <person name="Qu J."/>
            <person name="Song S.V."/>
            <person name="Sutton G.G."/>
            <person name="Vogel H."/>
            <person name="Walenz B.P."/>
            <person name="Xu W."/>
            <person name="Zhang H.J."/>
            <person name="Zou Z."/>
            <person name="Batterham P."/>
            <person name="Edwards O.R."/>
            <person name="Feyereisen R."/>
            <person name="Gibbs R.A."/>
            <person name="Heckel D.G."/>
            <person name="McGrath A."/>
            <person name="Robin C."/>
            <person name="Scherer S.E."/>
            <person name="Worley K.C."/>
            <person name="Wu Y.D."/>
        </authorList>
    </citation>
    <scope>NUCLEOTIDE SEQUENCE [LARGE SCALE GENOMIC DNA]</scope>
    <source>
        <strain evidence="2">Harm_GR_Male_#8</strain>
        <tissue evidence="2">Whole organism</tissue>
    </source>
</reference>
<proteinExistence type="predicted"/>
<dbReference type="PROSITE" id="PS50878">
    <property type="entry name" value="RT_POL"/>
    <property type="match status" value="1"/>
</dbReference>
<dbReference type="CDD" id="cd01650">
    <property type="entry name" value="RT_nLTR_like"/>
    <property type="match status" value="1"/>
</dbReference>
<dbReference type="Pfam" id="PF03372">
    <property type="entry name" value="Exo_endo_phos"/>
    <property type="match status" value="1"/>
</dbReference>
<dbReference type="AlphaFoldDB" id="A0A2W1BRQ7"/>
<protein>
    <recommendedName>
        <fullName evidence="1">Reverse transcriptase domain-containing protein</fullName>
    </recommendedName>
</protein>
<name>A0A2W1BRQ7_HELAM</name>
<keyword evidence="3" id="KW-1185">Reference proteome</keyword>
<organism evidence="2 3">
    <name type="scientific">Helicoverpa armigera</name>
    <name type="common">Cotton bollworm</name>
    <name type="synonym">Heliothis armigera</name>
    <dbReference type="NCBI Taxonomy" id="29058"/>
    <lineage>
        <taxon>Eukaryota</taxon>
        <taxon>Metazoa</taxon>
        <taxon>Ecdysozoa</taxon>
        <taxon>Arthropoda</taxon>
        <taxon>Hexapoda</taxon>
        <taxon>Insecta</taxon>
        <taxon>Pterygota</taxon>
        <taxon>Neoptera</taxon>
        <taxon>Endopterygota</taxon>
        <taxon>Lepidoptera</taxon>
        <taxon>Glossata</taxon>
        <taxon>Ditrysia</taxon>
        <taxon>Noctuoidea</taxon>
        <taxon>Noctuidae</taxon>
        <taxon>Heliothinae</taxon>
        <taxon>Helicoverpa</taxon>
    </lineage>
</organism>
<evidence type="ECO:0000313" key="3">
    <source>
        <dbReference type="Proteomes" id="UP000249218"/>
    </source>
</evidence>
<dbReference type="PANTHER" id="PTHR33332">
    <property type="entry name" value="REVERSE TRANSCRIPTASE DOMAIN-CONTAINING PROTEIN"/>
    <property type="match status" value="1"/>
</dbReference>
<evidence type="ECO:0000259" key="1">
    <source>
        <dbReference type="PROSITE" id="PS50878"/>
    </source>
</evidence>
<dbReference type="OrthoDB" id="445826at2759"/>
<dbReference type="Proteomes" id="UP000249218">
    <property type="component" value="Unassembled WGS sequence"/>
</dbReference>
<dbReference type="EMBL" id="KZ149962">
    <property type="protein sequence ID" value="PZC76295.1"/>
    <property type="molecule type" value="Genomic_DNA"/>
</dbReference>
<dbReference type="GO" id="GO:0071897">
    <property type="term" value="P:DNA biosynthetic process"/>
    <property type="evidence" value="ECO:0007669"/>
    <property type="project" value="UniProtKB-ARBA"/>
</dbReference>
<feature type="domain" description="Reverse transcriptase" evidence="1">
    <location>
        <begin position="224"/>
        <end position="537"/>
    </location>
</feature>